<keyword evidence="12" id="KW-0125">Carotenoid biosynthesis</keyword>
<evidence type="ECO:0000256" key="14">
    <source>
        <dbReference type="ARBA" id="ARBA00023136"/>
    </source>
</evidence>
<dbReference type="GO" id="GO:0051996">
    <property type="term" value="F:squalene synthase [NAD(P)H] activity"/>
    <property type="evidence" value="ECO:0007669"/>
    <property type="project" value="InterPro"/>
</dbReference>
<proteinExistence type="inferred from homology"/>
<dbReference type="GO" id="GO:0045436">
    <property type="term" value="F:lycopene beta cyclase activity"/>
    <property type="evidence" value="ECO:0007669"/>
    <property type="project" value="UniProtKB-ARBA"/>
</dbReference>
<feature type="transmembrane region" description="Helical" evidence="19">
    <location>
        <begin position="177"/>
        <end position="198"/>
    </location>
</feature>
<evidence type="ECO:0000256" key="9">
    <source>
        <dbReference type="ARBA" id="ARBA00018909"/>
    </source>
</evidence>
<dbReference type="UniPathway" id="UPA00799">
    <property type="reaction ID" value="UER00773"/>
</dbReference>
<dbReference type="InterPro" id="IPR019845">
    <property type="entry name" value="Squalene/phytoene_synthase_CS"/>
</dbReference>
<dbReference type="InterPro" id="IPR008949">
    <property type="entry name" value="Isoprenoid_synthase_dom_sf"/>
</dbReference>
<dbReference type="InterPro" id="IPR033904">
    <property type="entry name" value="Trans_IPPS_HH"/>
</dbReference>
<evidence type="ECO:0000256" key="3">
    <source>
        <dbReference type="ARBA" id="ARBA00005089"/>
    </source>
</evidence>
<dbReference type="Gene3D" id="1.10.600.10">
    <property type="entry name" value="Farnesyl Diphosphate Synthase"/>
    <property type="match status" value="1"/>
</dbReference>
<dbReference type="EMBL" id="JAADJZ010000002">
    <property type="protein sequence ID" value="KAF2877044.1"/>
    <property type="molecule type" value="Genomic_DNA"/>
</dbReference>
<dbReference type="CDD" id="cd00683">
    <property type="entry name" value="Trans_IPPS_HH"/>
    <property type="match status" value="1"/>
</dbReference>
<evidence type="ECO:0000256" key="16">
    <source>
        <dbReference type="ARBA" id="ARBA00023268"/>
    </source>
</evidence>
<evidence type="ECO:0000256" key="18">
    <source>
        <dbReference type="ARBA" id="ARBA00029335"/>
    </source>
</evidence>
<evidence type="ECO:0000256" key="10">
    <source>
        <dbReference type="ARBA" id="ARBA00022679"/>
    </source>
</evidence>
<dbReference type="PROSITE" id="PS01045">
    <property type="entry name" value="SQUALEN_PHYTOEN_SYN_2"/>
    <property type="match status" value="1"/>
</dbReference>
<keyword evidence="15" id="KW-0413">Isomerase</keyword>
<evidence type="ECO:0000256" key="19">
    <source>
        <dbReference type="SAM" id="Phobius"/>
    </source>
</evidence>
<evidence type="ECO:0000256" key="6">
    <source>
        <dbReference type="ARBA" id="ARBA00008406"/>
    </source>
</evidence>
<feature type="transmembrane region" description="Helical" evidence="19">
    <location>
        <begin position="152"/>
        <end position="170"/>
    </location>
</feature>
<keyword evidence="16" id="KW-0511">Multifunctional enzyme</keyword>
<comment type="caution">
    <text evidence="20">The sequence shown here is derived from an EMBL/GenBank/DDBJ whole genome shotgun (WGS) entry which is preliminary data.</text>
</comment>
<evidence type="ECO:0000256" key="11">
    <source>
        <dbReference type="ARBA" id="ARBA00022692"/>
    </source>
</evidence>
<comment type="catalytic activity">
    <reaction evidence="1">
        <text>2 (2E,6E,10E)-geranylgeranyl diphosphate = 15-cis-phytoene + 2 diphosphate</text>
        <dbReference type="Rhea" id="RHEA:34475"/>
        <dbReference type="ChEBI" id="CHEBI:27787"/>
        <dbReference type="ChEBI" id="CHEBI:33019"/>
        <dbReference type="ChEBI" id="CHEBI:58756"/>
        <dbReference type="EC" id="2.5.1.32"/>
    </reaction>
</comment>
<gene>
    <name evidence="20" type="ORF">BDV95DRAFT_137768</name>
</gene>
<dbReference type="GO" id="GO:0016020">
    <property type="term" value="C:membrane"/>
    <property type="evidence" value="ECO:0007669"/>
    <property type="project" value="UniProtKB-SubCell"/>
</dbReference>
<name>A0A7C8MU70_9PLEO</name>
<dbReference type="OrthoDB" id="6600518at2759"/>
<evidence type="ECO:0000256" key="12">
    <source>
        <dbReference type="ARBA" id="ARBA00022746"/>
    </source>
</evidence>
<feature type="transmembrane region" description="Helical" evidence="19">
    <location>
        <begin position="6"/>
        <end position="24"/>
    </location>
</feature>
<dbReference type="InterPro" id="IPR002060">
    <property type="entry name" value="Squ/phyt_synthse"/>
</dbReference>
<evidence type="ECO:0000313" key="21">
    <source>
        <dbReference type="Proteomes" id="UP000481861"/>
    </source>
</evidence>
<dbReference type="Pfam" id="PF00494">
    <property type="entry name" value="SQS_PSY"/>
    <property type="match status" value="1"/>
</dbReference>
<comment type="catalytic activity">
    <reaction evidence="17">
        <text>gamma-carotene = all-trans-beta-carotene</text>
        <dbReference type="Rhea" id="RHEA:32239"/>
        <dbReference type="ChEBI" id="CHEBI:17579"/>
        <dbReference type="ChEBI" id="CHEBI:27740"/>
        <dbReference type="EC" id="5.5.1.19"/>
    </reaction>
</comment>
<organism evidence="20 21">
    <name type="scientific">Massariosphaeria phaeospora</name>
    <dbReference type="NCBI Taxonomy" id="100035"/>
    <lineage>
        <taxon>Eukaryota</taxon>
        <taxon>Fungi</taxon>
        <taxon>Dikarya</taxon>
        <taxon>Ascomycota</taxon>
        <taxon>Pezizomycotina</taxon>
        <taxon>Dothideomycetes</taxon>
        <taxon>Pleosporomycetidae</taxon>
        <taxon>Pleosporales</taxon>
        <taxon>Pleosporales incertae sedis</taxon>
        <taxon>Massariosphaeria</taxon>
    </lineage>
</organism>
<evidence type="ECO:0000256" key="7">
    <source>
        <dbReference type="ARBA" id="ARBA00012242"/>
    </source>
</evidence>
<keyword evidence="11 19" id="KW-0812">Transmembrane</keyword>
<evidence type="ECO:0000256" key="15">
    <source>
        <dbReference type="ARBA" id="ARBA00023235"/>
    </source>
</evidence>
<evidence type="ECO:0000256" key="5">
    <source>
        <dbReference type="ARBA" id="ARBA00008247"/>
    </source>
</evidence>
<dbReference type="InterPro" id="IPR017825">
    <property type="entry name" value="Lycopene_cyclase_dom"/>
</dbReference>
<dbReference type="UniPathway" id="UPA00802"/>
<feature type="transmembrane region" description="Helical" evidence="19">
    <location>
        <begin position="80"/>
        <end position="97"/>
    </location>
</feature>
<accession>A0A7C8MU70</accession>
<evidence type="ECO:0000256" key="4">
    <source>
        <dbReference type="ARBA" id="ARBA00005172"/>
    </source>
</evidence>
<dbReference type="GO" id="GO:0016872">
    <property type="term" value="F:intramolecular lyase activity"/>
    <property type="evidence" value="ECO:0007669"/>
    <property type="project" value="InterPro"/>
</dbReference>
<feature type="transmembrane region" description="Helical" evidence="19">
    <location>
        <begin position="36"/>
        <end position="55"/>
    </location>
</feature>
<keyword evidence="14 19" id="KW-0472">Membrane</keyword>
<feature type="transmembrane region" description="Helical" evidence="19">
    <location>
        <begin position="126"/>
        <end position="146"/>
    </location>
</feature>
<dbReference type="SUPFAM" id="SSF48576">
    <property type="entry name" value="Terpenoid synthases"/>
    <property type="match status" value="1"/>
</dbReference>
<comment type="similarity">
    <text evidence="5">In the N-terminal section; belongs to the lycopene beta-cyclase family.</text>
</comment>
<evidence type="ECO:0000256" key="8">
    <source>
        <dbReference type="ARBA" id="ARBA00012396"/>
    </source>
</evidence>
<evidence type="ECO:0000256" key="13">
    <source>
        <dbReference type="ARBA" id="ARBA00022989"/>
    </source>
</evidence>
<dbReference type="GO" id="GO:0016117">
    <property type="term" value="P:carotenoid biosynthetic process"/>
    <property type="evidence" value="ECO:0007669"/>
    <property type="project" value="UniProtKB-KW"/>
</dbReference>
<dbReference type="InterPro" id="IPR044843">
    <property type="entry name" value="Trans_IPPS_bact-type"/>
</dbReference>
<evidence type="ECO:0000313" key="20">
    <source>
        <dbReference type="EMBL" id="KAF2877044.1"/>
    </source>
</evidence>
<sequence>MGLDYALVHVKYTIPPAILLTLFYRPLFTKLDAYKIGFLITVAVTATIPWDSYLIRTGIWSYPSHVVVGWTLFDIPLEEVFFFVVQTYNTSLLYLILSKPTFQPIYLRAEQAEPGASDKSNFQWRLYNYLGHMACLLLIVCGWVAVMRNGEGTYTGLILVWAVPVLWFLWTIAYEFLVGLPLSNTLLPIILPTLYLWIVDTLALKRGTWVISAGTKYGVHLWDGLEVEEALFFLVTNTLIVFGQVAVDNGLSIIYTFPDLFPNPPVVPSARMLMRAHLTPASSYDQDRLIGLREAVARLRKKSRSFYLASATFQGQIRSDLLLLYSFCRVADDLVDNASSTEEARQWIAKLHTFLETAYSARGKDPSAVKHIRDNFPQETHSALIQLPVAKLSRKPLQDLLRGFEMDLDFNTASPIHSEADLEIYAERVAGTVAQMCIELIFNIYTSTLSAEGQNRVIDAGNRMGVALQYVNIARDISVDAKIGRVYLPTTWIAGFGLTPESILKDPQGPNVERLRSKLLDKAFAVYEGSRAAIEELPVEACGPIRVAVESYMEIGRVLKQAGYTVKAGRATVPKRRRLQVAWRALNRR</sequence>
<dbReference type="GO" id="GO:0004311">
    <property type="term" value="F:geranylgeranyl diphosphate synthase activity"/>
    <property type="evidence" value="ECO:0007669"/>
    <property type="project" value="InterPro"/>
</dbReference>
<dbReference type="Proteomes" id="UP000481861">
    <property type="component" value="Unassembled WGS sequence"/>
</dbReference>
<dbReference type="EC" id="2.5.1.32" evidence="8"/>
<keyword evidence="10" id="KW-0808">Transferase</keyword>
<dbReference type="SFLD" id="SFLDS00005">
    <property type="entry name" value="Isoprenoid_Synthase_Type_I"/>
    <property type="match status" value="1"/>
</dbReference>
<comment type="similarity">
    <text evidence="6">In the C-terminal section; belongs to the phytoene/squalene synthase family.</text>
</comment>
<dbReference type="SFLD" id="SFLDG01212">
    <property type="entry name" value="Phytoene_synthase_like"/>
    <property type="match status" value="1"/>
</dbReference>
<keyword evidence="13 19" id="KW-1133">Transmembrane helix</keyword>
<dbReference type="SFLD" id="SFLDG01018">
    <property type="entry name" value="Squalene/Phytoene_Synthase_Lik"/>
    <property type="match status" value="1"/>
</dbReference>
<dbReference type="AlphaFoldDB" id="A0A7C8MU70"/>
<comment type="subcellular location">
    <subcellularLocation>
        <location evidence="2">Membrane</location>
        <topology evidence="2">Multi-pass membrane protein</topology>
    </subcellularLocation>
</comment>
<evidence type="ECO:0000256" key="2">
    <source>
        <dbReference type="ARBA" id="ARBA00004141"/>
    </source>
</evidence>
<dbReference type="EC" id="5.5.1.19" evidence="7"/>
<comment type="pathway">
    <text evidence="4">Carotenoid biosynthesis; phytoene biosynthesis; all-trans-phytoene from geranylgeranyl diphosphate: step 1/1.</text>
</comment>
<dbReference type="NCBIfam" id="TIGR03462">
    <property type="entry name" value="CarR_dom_SF"/>
    <property type="match status" value="2"/>
</dbReference>
<reference evidence="20 21" key="1">
    <citation type="submission" date="2020-01" db="EMBL/GenBank/DDBJ databases">
        <authorList>
            <consortium name="DOE Joint Genome Institute"/>
            <person name="Haridas S."/>
            <person name="Albert R."/>
            <person name="Binder M."/>
            <person name="Bloem J."/>
            <person name="Labutti K."/>
            <person name="Salamov A."/>
            <person name="Andreopoulos B."/>
            <person name="Baker S.E."/>
            <person name="Barry K."/>
            <person name="Bills G."/>
            <person name="Bluhm B.H."/>
            <person name="Cannon C."/>
            <person name="Castanera R."/>
            <person name="Culley D.E."/>
            <person name="Daum C."/>
            <person name="Ezra D."/>
            <person name="Gonzalez J.B."/>
            <person name="Henrissat B."/>
            <person name="Kuo A."/>
            <person name="Liang C."/>
            <person name="Lipzen A."/>
            <person name="Lutzoni F."/>
            <person name="Magnuson J."/>
            <person name="Mondo S."/>
            <person name="Nolan M."/>
            <person name="Ohm R."/>
            <person name="Pangilinan J."/>
            <person name="Park H.-J.H."/>
            <person name="Ramirez L."/>
            <person name="Alfaro M."/>
            <person name="Sun H."/>
            <person name="Tritt A."/>
            <person name="Yoshinaga Y."/>
            <person name="Zwiers L.-H.L."/>
            <person name="Turgeon B.G."/>
            <person name="Goodwin S.B."/>
            <person name="Spatafora J.W."/>
            <person name="Crous P.W."/>
            <person name="Grigoriev I.V."/>
        </authorList>
    </citation>
    <scope>NUCLEOTIDE SEQUENCE [LARGE SCALE GENOMIC DNA]</scope>
    <source>
        <strain evidence="20 21">CBS 611.86</strain>
    </source>
</reference>
<comment type="pathway">
    <text evidence="3">Carotenoid biosynthesis; beta-carotene biosynthesis.</text>
</comment>
<evidence type="ECO:0000256" key="17">
    <source>
        <dbReference type="ARBA" id="ARBA00029313"/>
    </source>
</evidence>
<keyword evidence="21" id="KW-1185">Reference proteome</keyword>
<protein>
    <recommendedName>
        <fullName evidence="9">Bifunctional lycopene cyclase/phytoene synthase</fullName>
        <ecNumber evidence="8">2.5.1.32</ecNumber>
        <ecNumber evidence="7">5.5.1.19</ecNumber>
    </recommendedName>
</protein>
<comment type="catalytic activity">
    <reaction evidence="18">
        <text>all-trans-lycopene = gamma-carotene</text>
        <dbReference type="Rhea" id="RHEA:32219"/>
        <dbReference type="ChEBI" id="CHEBI:15948"/>
        <dbReference type="ChEBI" id="CHEBI:27740"/>
        <dbReference type="EC" id="5.5.1.19"/>
    </reaction>
</comment>
<evidence type="ECO:0000256" key="1">
    <source>
        <dbReference type="ARBA" id="ARBA00001805"/>
    </source>
</evidence>
<dbReference type="PANTHER" id="PTHR31480">
    <property type="entry name" value="BIFUNCTIONAL LYCOPENE CYCLASE/PHYTOENE SYNTHASE"/>
    <property type="match status" value="1"/>
</dbReference>